<evidence type="ECO:0000313" key="1">
    <source>
        <dbReference type="EMBL" id="KAK3797183.1"/>
    </source>
</evidence>
<dbReference type="EMBL" id="JAWDGP010000796">
    <property type="protein sequence ID" value="KAK3797183.1"/>
    <property type="molecule type" value="Genomic_DNA"/>
</dbReference>
<comment type="caution">
    <text evidence="1">The sequence shown here is derived from an EMBL/GenBank/DDBJ whole genome shotgun (WGS) entry which is preliminary data.</text>
</comment>
<gene>
    <name evidence="1" type="ORF">RRG08_015157</name>
</gene>
<protein>
    <submittedName>
        <fullName evidence="1">Uncharacterized protein</fullName>
    </submittedName>
</protein>
<reference evidence="1" key="1">
    <citation type="journal article" date="2023" name="G3 (Bethesda)">
        <title>A reference genome for the long-term kleptoplast-retaining sea slug Elysia crispata morphotype clarki.</title>
        <authorList>
            <person name="Eastman K.E."/>
            <person name="Pendleton A.L."/>
            <person name="Shaikh M.A."/>
            <person name="Suttiyut T."/>
            <person name="Ogas R."/>
            <person name="Tomko P."/>
            <person name="Gavelis G."/>
            <person name="Widhalm J.R."/>
            <person name="Wisecaver J.H."/>
        </authorList>
    </citation>
    <scope>NUCLEOTIDE SEQUENCE</scope>
    <source>
        <strain evidence="1">ECLA1</strain>
    </source>
</reference>
<organism evidence="1 2">
    <name type="scientific">Elysia crispata</name>
    <name type="common">lettuce slug</name>
    <dbReference type="NCBI Taxonomy" id="231223"/>
    <lineage>
        <taxon>Eukaryota</taxon>
        <taxon>Metazoa</taxon>
        <taxon>Spiralia</taxon>
        <taxon>Lophotrochozoa</taxon>
        <taxon>Mollusca</taxon>
        <taxon>Gastropoda</taxon>
        <taxon>Heterobranchia</taxon>
        <taxon>Euthyneura</taxon>
        <taxon>Panpulmonata</taxon>
        <taxon>Sacoglossa</taxon>
        <taxon>Placobranchoidea</taxon>
        <taxon>Plakobranchidae</taxon>
        <taxon>Elysia</taxon>
    </lineage>
</organism>
<evidence type="ECO:0000313" key="2">
    <source>
        <dbReference type="Proteomes" id="UP001283361"/>
    </source>
</evidence>
<keyword evidence="2" id="KW-1185">Reference proteome</keyword>
<sequence>MLNLISSPVGSDPRQTVRARGQHLSVAIDRSPETYVWRVWWDRNPRHVVEELVSTKLGKNNKTTNICIGLFVLSDLIPQKEISAIDWRNPNMETRLHPSHRLVPETKG</sequence>
<name>A0AAE1AZY0_9GAST</name>
<dbReference type="Proteomes" id="UP001283361">
    <property type="component" value="Unassembled WGS sequence"/>
</dbReference>
<accession>A0AAE1AZY0</accession>
<proteinExistence type="predicted"/>
<dbReference type="AlphaFoldDB" id="A0AAE1AZY0"/>